<evidence type="ECO:0000313" key="9">
    <source>
        <dbReference type="EMBL" id="KAH9318721.1"/>
    </source>
</evidence>
<dbReference type="EMBL" id="JAHRHJ020000010">
    <property type="protein sequence ID" value="KAH9298062.1"/>
    <property type="molecule type" value="Genomic_DNA"/>
</dbReference>
<evidence type="ECO:0000313" key="8">
    <source>
        <dbReference type="EMBL" id="KAH9315056.1"/>
    </source>
</evidence>
<dbReference type="EMBL" id="JAHRHJ020000011">
    <property type="protein sequence ID" value="KAH9294675.1"/>
    <property type="molecule type" value="Genomic_DNA"/>
</dbReference>
<organism evidence="11 13">
    <name type="scientific">Taxus chinensis</name>
    <name type="common">Chinese yew</name>
    <name type="synonym">Taxus wallichiana var. chinensis</name>
    <dbReference type="NCBI Taxonomy" id="29808"/>
    <lineage>
        <taxon>Eukaryota</taxon>
        <taxon>Viridiplantae</taxon>
        <taxon>Streptophyta</taxon>
        <taxon>Embryophyta</taxon>
        <taxon>Tracheophyta</taxon>
        <taxon>Spermatophyta</taxon>
        <taxon>Pinopsida</taxon>
        <taxon>Pinidae</taxon>
        <taxon>Conifers II</taxon>
        <taxon>Cupressales</taxon>
        <taxon>Taxaceae</taxon>
        <taxon>Taxus</taxon>
    </lineage>
</organism>
<sequence>VDLIHQLHALVFVVFPGLDAFSLANSHVVPVMRDAKYQLKVTGSEVYDCLALTVLDTSCVLVVTLRNHHHEFVVYSADGDSSGEGAQEMRVTLGFGAPFGAWEDCVTLTNGAPKALARRMK</sequence>
<dbReference type="EMBL" id="JAHRHJ020000003">
    <property type="protein sequence ID" value="KAH9321927.1"/>
    <property type="molecule type" value="Genomic_DNA"/>
</dbReference>
<dbReference type="Proteomes" id="UP000824469">
    <property type="component" value="Unassembled WGS sequence"/>
</dbReference>
<evidence type="ECO:0000313" key="3">
    <source>
        <dbReference type="EMBL" id="KAH9294675.1"/>
    </source>
</evidence>
<dbReference type="EMBL" id="JAHRHJ020000006">
    <property type="protein sequence ID" value="KAH9311740.1"/>
    <property type="molecule type" value="Genomic_DNA"/>
</dbReference>
<accession>A0AA38GKE0</accession>
<evidence type="ECO:0000313" key="10">
    <source>
        <dbReference type="EMBL" id="KAH9321927.1"/>
    </source>
</evidence>
<dbReference type="EMBL" id="JAHRHJ020000001">
    <property type="protein sequence ID" value="KAH9330526.1"/>
    <property type="molecule type" value="Genomic_DNA"/>
</dbReference>
<dbReference type="EMBL" id="JAHRHJ020000005">
    <property type="protein sequence ID" value="KAH9315056.1"/>
    <property type="molecule type" value="Genomic_DNA"/>
</dbReference>
<dbReference type="AlphaFoldDB" id="A0AA38GKE0"/>
<evidence type="ECO:0000313" key="11">
    <source>
        <dbReference type="EMBL" id="KAH9325434.1"/>
    </source>
</evidence>
<comment type="caution">
    <text evidence="11">The sequence shown here is derived from an EMBL/GenBank/DDBJ whole genome shotgun (WGS) entry which is preliminary data.</text>
</comment>
<gene>
    <name evidence="12" type="ORF">KI387_002634</name>
    <name evidence="11" type="ORF">KI387_005612</name>
    <name evidence="5" type="ORF">KI387_009860</name>
    <name evidence="10" type="ORF">KI387_016566</name>
    <name evidence="9" type="ORF">KI387_020490</name>
    <name evidence="8" type="ORF">KI387_023683</name>
    <name evidence="7" type="ORF">KI387_026775</name>
    <name evidence="4" type="ORF">KI387_029744</name>
    <name evidence="2" type="ORF">KI387_033030</name>
    <name evidence="6" type="ORF">KI387_036550</name>
    <name evidence="3" type="ORF">KI387_038263</name>
</gene>
<feature type="non-terminal residue" evidence="11">
    <location>
        <position position="121"/>
    </location>
</feature>
<reference evidence="11 13" key="1">
    <citation type="journal article" date="2021" name="Nat. Plants">
        <title>The Taxus genome provides insights into paclitaxel biosynthesis.</title>
        <authorList>
            <person name="Xiong X."/>
            <person name="Gou J."/>
            <person name="Liao Q."/>
            <person name="Li Y."/>
            <person name="Zhou Q."/>
            <person name="Bi G."/>
            <person name="Li C."/>
            <person name="Du R."/>
            <person name="Wang X."/>
            <person name="Sun T."/>
            <person name="Guo L."/>
            <person name="Liang H."/>
            <person name="Lu P."/>
            <person name="Wu Y."/>
            <person name="Zhang Z."/>
            <person name="Ro D.K."/>
            <person name="Shang Y."/>
            <person name="Huang S."/>
            <person name="Yan J."/>
        </authorList>
    </citation>
    <scope>NUCLEOTIDE SEQUENCE [LARGE SCALE GENOMIC DNA]</scope>
    <source>
        <strain evidence="11">Ta-2019</strain>
    </source>
</reference>
<evidence type="ECO:0000313" key="5">
    <source>
        <dbReference type="EMBL" id="KAH9305456.1"/>
    </source>
</evidence>
<dbReference type="EMBL" id="JAHRHJ020000008">
    <property type="protein sequence ID" value="KAH9305456.1"/>
    <property type="molecule type" value="Genomic_DNA"/>
</dbReference>
<evidence type="ECO:0000256" key="1">
    <source>
        <dbReference type="SAM" id="SignalP"/>
    </source>
</evidence>
<dbReference type="EMBL" id="JAHRHJ020000007">
    <property type="protein sequence ID" value="KAH9308639.1"/>
    <property type="molecule type" value="Genomic_DNA"/>
</dbReference>
<evidence type="ECO:0000313" key="7">
    <source>
        <dbReference type="EMBL" id="KAH9311740.1"/>
    </source>
</evidence>
<dbReference type="EMBL" id="JAHRHJ020000002">
    <property type="protein sequence ID" value="KAH9325434.1"/>
    <property type="molecule type" value="Genomic_DNA"/>
</dbReference>
<evidence type="ECO:0000313" key="12">
    <source>
        <dbReference type="EMBL" id="KAH9330526.1"/>
    </source>
</evidence>
<name>A0AA38GKE0_TAXCH</name>
<evidence type="ECO:0000313" key="13">
    <source>
        <dbReference type="Proteomes" id="UP000824469"/>
    </source>
</evidence>
<feature type="chain" id="PRO_5041589043" evidence="1">
    <location>
        <begin position="21"/>
        <end position="121"/>
    </location>
</feature>
<feature type="non-terminal residue" evidence="11">
    <location>
        <position position="1"/>
    </location>
</feature>
<dbReference type="EMBL" id="JAHRHJ020003813">
    <property type="protein sequence ID" value="KAH9288913.1"/>
    <property type="molecule type" value="Genomic_DNA"/>
</dbReference>
<keyword evidence="1" id="KW-0732">Signal</keyword>
<dbReference type="EMBL" id="JAHRHJ020000004">
    <property type="protein sequence ID" value="KAH9318721.1"/>
    <property type="molecule type" value="Genomic_DNA"/>
</dbReference>
<evidence type="ECO:0000313" key="2">
    <source>
        <dbReference type="EMBL" id="KAH9288913.1"/>
    </source>
</evidence>
<evidence type="ECO:0000313" key="6">
    <source>
        <dbReference type="EMBL" id="KAH9308639.1"/>
    </source>
</evidence>
<evidence type="ECO:0000313" key="4">
    <source>
        <dbReference type="EMBL" id="KAH9298062.1"/>
    </source>
</evidence>
<feature type="signal peptide" evidence="1">
    <location>
        <begin position="1"/>
        <end position="20"/>
    </location>
</feature>
<proteinExistence type="predicted"/>
<protein>
    <submittedName>
        <fullName evidence="11">Uncharacterized protein</fullName>
    </submittedName>
</protein>
<keyword evidence="13" id="KW-1185">Reference proteome</keyword>